<dbReference type="Proteomes" id="UP000654075">
    <property type="component" value="Unassembled WGS sequence"/>
</dbReference>
<feature type="non-terminal residue" evidence="2">
    <location>
        <position position="250"/>
    </location>
</feature>
<sequence length="250" mass="26235">SKTRDRLLRDQKSYIYQLFGLVRQRRPEGATDSKEDDAGEDKKAEQDEEAEEQEDGDEGLAAFGRGLSAAAVAAYAGVDGDSPSACLLRCEELLAAALAGIRPAARAEEALEGLLGLLPPESSLGSWELDLDCLRLVVRLVPTAAAALAVFGEERPPAAWRRFLGLVLSAPLRIEEELSGAAELEVREVSARLGSLVSLLASPAAARSALRVSLAALGPSLLSANLLGRMALAVPPVLPSAFGGPLSERG</sequence>
<proteinExistence type="predicted"/>
<protein>
    <submittedName>
        <fullName evidence="2">Uncharacterized protein</fullName>
    </submittedName>
</protein>
<reference evidence="2" key="1">
    <citation type="submission" date="2021-02" db="EMBL/GenBank/DDBJ databases">
        <authorList>
            <person name="Dougan E. K."/>
            <person name="Rhodes N."/>
            <person name="Thang M."/>
            <person name="Chan C."/>
        </authorList>
    </citation>
    <scope>NUCLEOTIDE SEQUENCE</scope>
</reference>
<keyword evidence="3" id="KW-1185">Reference proteome</keyword>
<evidence type="ECO:0000313" key="2">
    <source>
        <dbReference type="EMBL" id="CAE8581362.1"/>
    </source>
</evidence>
<gene>
    <name evidence="2" type="ORF">PGLA1383_LOCUS387</name>
</gene>
<evidence type="ECO:0000313" key="3">
    <source>
        <dbReference type="Proteomes" id="UP000654075"/>
    </source>
</evidence>
<evidence type="ECO:0000256" key="1">
    <source>
        <dbReference type="SAM" id="MobiDB-lite"/>
    </source>
</evidence>
<organism evidence="2 3">
    <name type="scientific">Polarella glacialis</name>
    <name type="common">Dinoflagellate</name>
    <dbReference type="NCBI Taxonomy" id="89957"/>
    <lineage>
        <taxon>Eukaryota</taxon>
        <taxon>Sar</taxon>
        <taxon>Alveolata</taxon>
        <taxon>Dinophyceae</taxon>
        <taxon>Suessiales</taxon>
        <taxon>Suessiaceae</taxon>
        <taxon>Polarella</taxon>
    </lineage>
</organism>
<dbReference type="EMBL" id="CAJNNV010000077">
    <property type="protein sequence ID" value="CAE8581362.1"/>
    <property type="molecule type" value="Genomic_DNA"/>
</dbReference>
<feature type="region of interest" description="Disordered" evidence="1">
    <location>
        <begin position="25"/>
        <end position="57"/>
    </location>
</feature>
<dbReference type="OMA" id="IACCGLP"/>
<name>A0A813D6R0_POLGL</name>
<feature type="compositionally biased region" description="Acidic residues" evidence="1">
    <location>
        <begin position="46"/>
        <end position="57"/>
    </location>
</feature>
<feature type="non-terminal residue" evidence="2">
    <location>
        <position position="1"/>
    </location>
</feature>
<comment type="caution">
    <text evidence="2">The sequence shown here is derived from an EMBL/GenBank/DDBJ whole genome shotgun (WGS) entry which is preliminary data.</text>
</comment>
<dbReference type="AlphaFoldDB" id="A0A813D6R0"/>
<accession>A0A813D6R0</accession>